<organism evidence="2">
    <name type="scientific">bioreactor metagenome</name>
    <dbReference type="NCBI Taxonomy" id="1076179"/>
    <lineage>
        <taxon>unclassified sequences</taxon>
        <taxon>metagenomes</taxon>
        <taxon>ecological metagenomes</taxon>
    </lineage>
</organism>
<sequence length="162" mass="16624">MVGGREQVQGGGDHLPGAAGRKDRGKAEGCGGHGGCAQGVEFQTRHSDHGDLVAGDNGNAAQHQNAGLRVRQGIEDNGVQGLGGAALHHKVAGGKADGTVYRAVFGEGGHRDRFGGFAGEQGGGGDGEGHYNGCQQQEGHGAPQEFRMLQRKNLLVNGPIWV</sequence>
<comment type="caution">
    <text evidence="2">The sequence shown here is derived from an EMBL/GenBank/DDBJ whole genome shotgun (WGS) entry which is preliminary data.</text>
</comment>
<accession>A0A645C466</accession>
<feature type="region of interest" description="Disordered" evidence="1">
    <location>
        <begin position="1"/>
        <end position="31"/>
    </location>
</feature>
<evidence type="ECO:0000256" key="1">
    <source>
        <dbReference type="SAM" id="MobiDB-lite"/>
    </source>
</evidence>
<name>A0A645C466_9ZZZZ</name>
<dbReference type="EMBL" id="VSSQ01024683">
    <property type="protein sequence ID" value="MPM72335.1"/>
    <property type="molecule type" value="Genomic_DNA"/>
</dbReference>
<gene>
    <name evidence="2" type="ORF">SDC9_119308</name>
</gene>
<feature type="compositionally biased region" description="Gly residues" evidence="1">
    <location>
        <begin position="1"/>
        <end position="14"/>
    </location>
</feature>
<proteinExistence type="predicted"/>
<reference evidence="2" key="1">
    <citation type="submission" date="2019-08" db="EMBL/GenBank/DDBJ databases">
        <authorList>
            <person name="Kucharzyk K."/>
            <person name="Murdoch R.W."/>
            <person name="Higgins S."/>
            <person name="Loffler F."/>
        </authorList>
    </citation>
    <scope>NUCLEOTIDE SEQUENCE</scope>
</reference>
<evidence type="ECO:0000313" key="2">
    <source>
        <dbReference type="EMBL" id="MPM72335.1"/>
    </source>
</evidence>
<protein>
    <submittedName>
        <fullName evidence="2">Uncharacterized protein</fullName>
    </submittedName>
</protein>
<dbReference type="AlphaFoldDB" id="A0A645C466"/>